<keyword evidence="3" id="KW-1185">Reference proteome</keyword>
<dbReference type="RefSeq" id="WP_133503103.1">
    <property type="nucleotide sequence ID" value="NZ_SNXC01000010.1"/>
</dbReference>
<dbReference type="EMBL" id="SNXC01000010">
    <property type="protein sequence ID" value="TDO98882.1"/>
    <property type="molecule type" value="Genomic_DNA"/>
</dbReference>
<dbReference type="AlphaFoldDB" id="A0A4V3CGS7"/>
<dbReference type="Pfam" id="PF06062">
    <property type="entry name" value="UPF0231"/>
    <property type="match status" value="1"/>
</dbReference>
<sequence length="126" mass="14497">MDYEIAFDQESNAYRVFTDVEFTAIAEWISDYLNEKETVQRVLQAVNLAEAEGEETLFKHGNFDIVISKEGAAVSRRVDMSQMEDEIKAMFDTQNSFYQASNDGIQAECGLDDLIDMVENWYEILQ</sequence>
<evidence type="ECO:0000313" key="3">
    <source>
        <dbReference type="Proteomes" id="UP000294656"/>
    </source>
</evidence>
<organism evidence="2 3">
    <name type="scientific">Marinomonas balearica</name>
    <dbReference type="NCBI Taxonomy" id="491947"/>
    <lineage>
        <taxon>Bacteria</taxon>
        <taxon>Pseudomonadati</taxon>
        <taxon>Pseudomonadota</taxon>
        <taxon>Gammaproteobacteria</taxon>
        <taxon>Oceanospirillales</taxon>
        <taxon>Oceanospirillaceae</taxon>
        <taxon>Marinomonas</taxon>
    </lineage>
</organism>
<evidence type="ECO:0000313" key="2">
    <source>
        <dbReference type="EMBL" id="TDO98882.1"/>
    </source>
</evidence>
<comment type="caution">
    <text evidence="2">The sequence shown here is derived from an EMBL/GenBank/DDBJ whole genome shotgun (WGS) entry which is preliminary data.</text>
</comment>
<evidence type="ECO:0000256" key="1">
    <source>
        <dbReference type="ARBA" id="ARBA00005367"/>
    </source>
</evidence>
<gene>
    <name evidence="2" type="ORF">DFP79_1297</name>
</gene>
<proteinExistence type="inferred from homology"/>
<dbReference type="InterPro" id="IPR008249">
    <property type="entry name" value="UPF0231"/>
</dbReference>
<accession>A0A4V3CGS7</accession>
<name>A0A4V3CGS7_9GAMM</name>
<dbReference type="OrthoDB" id="5739292at2"/>
<comment type="similarity">
    <text evidence="1">Belongs to the UPF0231 family.</text>
</comment>
<dbReference type="Proteomes" id="UP000294656">
    <property type="component" value="Unassembled WGS sequence"/>
</dbReference>
<protein>
    <submittedName>
        <fullName evidence="2">Uncharacterized protein</fullName>
    </submittedName>
</protein>
<reference evidence="2 3" key="1">
    <citation type="submission" date="2019-03" db="EMBL/GenBank/DDBJ databases">
        <title>Genomic Encyclopedia of Type Strains, Phase III (KMG-III): the genomes of soil and plant-associated and newly described type strains.</title>
        <authorList>
            <person name="Whitman W."/>
        </authorList>
    </citation>
    <scope>NUCLEOTIDE SEQUENCE [LARGE SCALE GENOMIC DNA]</scope>
    <source>
        <strain evidence="2 3">CECT 7378</strain>
    </source>
</reference>